<dbReference type="EMBL" id="CP043311">
    <property type="protein sequence ID" value="QEY62416.1"/>
    <property type="molecule type" value="Genomic_DNA"/>
</dbReference>
<evidence type="ECO:0000313" key="2">
    <source>
        <dbReference type="EMBL" id="QEY62416.1"/>
    </source>
</evidence>
<accession>A0A5J6QNK0</accession>
<evidence type="ECO:0000313" key="3">
    <source>
        <dbReference type="Proteomes" id="UP000327179"/>
    </source>
</evidence>
<protein>
    <submittedName>
        <fullName evidence="2">Amidohydrolase family protein</fullName>
    </submittedName>
</protein>
<dbReference type="InterPro" id="IPR006680">
    <property type="entry name" value="Amidohydro-rel"/>
</dbReference>
<dbReference type="Gene3D" id="3.20.20.140">
    <property type="entry name" value="Metal-dependent hydrolases"/>
    <property type="match status" value="1"/>
</dbReference>
<evidence type="ECO:0000259" key="1">
    <source>
        <dbReference type="Pfam" id="PF04909"/>
    </source>
</evidence>
<proteinExistence type="predicted"/>
<organism evidence="2 3">
    <name type="scientific">Metapseudomonas lalkuanensis</name>
    <dbReference type="NCBI Taxonomy" id="2604832"/>
    <lineage>
        <taxon>Bacteria</taxon>
        <taxon>Pseudomonadati</taxon>
        <taxon>Pseudomonadota</taxon>
        <taxon>Gammaproteobacteria</taxon>
        <taxon>Pseudomonadales</taxon>
        <taxon>Pseudomonadaceae</taxon>
        <taxon>Metapseudomonas</taxon>
    </lineage>
</organism>
<dbReference type="Pfam" id="PF04909">
    <property type="entry name" value="Amidohydro_2"/>
    <property type="match status" value="1"/>
</dbReference>
<gene>
    <name evidence="2" type="ORF">FXN65_10160</name>
</gene>
<dbReference type="SUPFAM" id="SSF51556">
    <property type="entry name" value="Metallo-dependent hydrolases"/>
    <property type="match status" value="1"/>
</dbReference>
<dbReference type="AlphaFoldDB" id="A0A5J6QNK0"/>
<sequence length="340" mass="38841">MFPFRTSLAALLLALAIPGEARDYRYSDAHLHYVDFFQESDGMQALLQAMDKGGIDHVMISGIPVAKKWHEDEPKRPRYYAGDDAGAYWYSATDVLVAAAVKQLPDQQRKRFHPFLSGFNPNDKNSDAHIRRMLELDPGLWQGIGEVFTRHDDLTALIDGDTPRANNEAMSRIYHLAAEYDLPVLLHSNITSKRERNPLFLQEIEEPLRNHPHVRFIWAHAGSSMEIHRHQTKLDFLLPTLERLLADYPNLYIDLSWSVLEPYLLDADGKPDRRWLALVERHPERFMLGSDVVGRFDGLGDYLSTYRPFLDALPEPVAHKVARDNFLAVLPRKPGNAAAQ</sequence>
<keyword evidence="2" id="KW-0378">Hydrolase</keyword>
<dbReference type="KEGG" id="plal:FXN65_10160"/>
<dbReference type="Proteomes" id="UP000327179">
    <property type="component" value="Chromosome"/>
</dbReference>
<name>A0A5J6QNK0_9GAMM</name>
<dbReference type="GO" id="GO:0016787">
    <property type="term" value="F:hydrolase activity"/>
    <property type="evidence" value="ECO:0007669"/>
    <property type="project" value="UniProtKB-KW"/>
</dbReference>
<dbReference type="RefSeq" id="WP_151133072.1">
    <property type="nucleotide sequence ID" value="NZ_CP043311.1"/>
</dbReference>
<reference evidence="2 3" key="1">
    <citation type="submission" date="2019-08" db="EMBL/GenBank/DDBJ databases">
        <title>Whole-genome Sequencing of e-waste polymer degrading bacterium Pseudomonas sp. strain PE08.</title>
        <authorList>
            <person name="Kirdat K."/>
            <person name="Debbarma P."/>
            <person name="Narawade N."/>
            <person name="Suyal D."/>
            <person name="Thorat V."/>
            <person name="Shouche Y."/>
            <person name="Goel R."/>
            <person name="Yadav A."/>
        </authorList>
    </citation>
    <scope>NUCLEOTIDE SEQUENCE [LARGE SCALE GENOMIC DNA]</scope>
    <source>
        <strain evidence="2 3">PE08</strain>
    </source>
</reference>
<keyword evidence="3" id="KW-1185">Reference proteome</keyword>
<feature type="domain" description="Amidohydrolase-related" evidence="1">
    <location>
        <begin position="28"/>
        <end position="326"/>
    </location>
</feature>
<dbReference type="InterPro" id="IPR032466">
    <property type="entry name" value="Metal_Hydrolase"/>
</dbReference>